<organism evidence="2 3">
    <name type="scientific">Triparma columacea</name>
    <dbReference type="NCBI Taxonomy" id="722753"/>
    <lineage>
        <taxon>Eukaryota</taxon>
        <taxon>Sar</taxon>
        <taxon>Stramenopiles</taxon>
        <taxon>Ochrophyta</taxon>
        <taxon>Bolidophyceae</taxon>
        <taxon>Parmales</taxon>
        <taxon>Triparmaceae</taxon>
        <taxon>Triparma</taxon>
    </lineage>
</organism>
<protein>
    <recommendedName>
        <fullName evidence="4">Protein-S-isoprenylcysteine O-methyltransferase</fullName>
    </recommendedName>
</protein>
<dbReference type="Proteomes" id="UP001165065">
    <property type="component" value="Unassembled WGS sequence"/>
</dbReference>
<dbReference type="AlphaFoldDB" id="A0A9W7FUC2"/>
<keyword evidence="1" id="KW-1133">Transmembrane helix</keyword>
<proteinExistence type="predicted"/>
<gene>
    <name evidence="2" type="ORF">TrCOL_g13501</name>
</gene>
<evidence type="ECO:0000313" key="3">
    <source>
        <dbReference type="Proteomes" id="UP001165065"/>
    </source>
</evidence>
<keyword evidence="1" id="KW-0472">Membrane</keyword>
<evidence type="ECO:0000256" key="1">
    <source>
        <dbReference type="SAM" id="Phobius"/>
    </source>
</evidence>
<dbReference type="OrthoDB" id="10267497at2759"/>
<evidence type="ECO:0008006" key="4">
    <source>
        <dbReference type="Google" id="ProtNLM"/>
    </source>
</evidence>
<feature type="transmembrane region" description="Helical" evidence="1">
    <location>
        <begin position="195"/>
        <end position="213"/>
    </location>
</feature>
<keyword evidence="3" id="KW-1185">Reference proteome</keyword>
<name>A0A9W7FUC2_9STRA</name>
<reference evidence="3" key="1">
    <citation type="journal article" date="2023" name="Commun. Biol.">
        <title>Genome analysis of Parmales, the sister group of diatoms, reveals the evolutionary specialization of diatoms from phago-mixotrophs to photoautotrophs.</title>
        <authorList>
            <person name="Ban H."/>
            <person name="Sato S."/>
            <person name="Yoshikawa S."/>
            <person name="Yamada K."/>
            <person name="Nakamura Y."/>
            <person name="Ichinomiya M."/>
            <person name="Sato N."/>
            <person name="Blanc-Mathieu R."/>
            <person name="Endo H."/>
            <person name="Kuwata A."/>
            <person name="Ogata H."/>
        </authorList>
    </citation>
    <scope>NUCLEOTIDE SEQUENCE [LARGE SCALE GENOMIC DNA]</scope>
</reference>
<sequence length="244" mass="27037">MDTLNLIYYATLERLNSALKAPEVGSSQLSVGLGGDIPIFPPIALLSLTVLGFILKLVMPTVRVLPKRLDTFSFRSSAFVVGLGVFVGCVKLTEEAFRANATEVNFAAVSSLCTQGILGIVRNPIYSSAMFLLVPGLIIASNSLYMLFTQMVMASYMVFHVVPTEEAFLIKLFPTDYANYLISTPKFLPQLGPVSGTHFVLGIAAIHFLEFLWKFPVFVKRKEGLAYHFLMTLVWGLFHWTKLD</sequence>
<feature type="transmembrane region" description="Helical" evidence="1">
    <location>
        <begin position="225"/>
        <end position="241"/>
    </location>
</feature>
<dbReference type="Gene3D" id="1.20.120.1630">
    <property type="match status" value="1"/>
</dbReference>
<accession>A0A9W7FUC2</accession>
<comment type="caution">
    <text evidence="2">The sequence shown here is derived from an EMBL/GenBank/DDBJ whole genome shotgun (WGS) entry which is preliminary data.</text>
</comment>
<feature type="transmembrane region" description="Helical" evidence="1">
    <location>
        <begin position="39"/>
        <end position="59"/>
    </location>
</feature>
<evidence type="ECO:0000313" key="2">
    <source>
        <dbReference type="EMBL" id="GMI20382.1"/>
    </source>
</evidence>
<dbReference type="EMBL" id="BRYA01000509">
    <property type="protein sequence ID" value="GMI20382.1"/>
    <property type="molecule type" value="Genomic_DNA"/>
</dbReference>
<keyword evidence="1" id="KW-0812">Transmembrane</keyword>
<feature type="transmembrane region" description="Helical" evidence="1">
    <location>
        <begin position="129"/>
        <end position="148"/>
    </location>
</feature>